<proteinExistence type="predicted"/>
<evidence type="ECO:0000313" key="7">
    <source>
        <dbReference type="Proteomes" id="UP000638648"/>
    </source>
</evidence>
<dbReference type="InterPro" id="IPR036388">
    <property type="entry name" value="WH-like_DNA-bd_sf"/>
</dbReference>
<evidence type="ECO:0000313" key="6">
    <source>
        <dbReference type="EMBL" id="MBE1609376.1"/>
    </source>
</evidence>
<dbReference type="Gene3D" id="1.10.10.10">
    <property type="entry name" value="Winged helix-like DNA-binding domain superfamily/Winged helix DNA-binding domain"/>
    <property type="match status" value="1"/>
</dbReference>
<sequence>MTRAQLEELIRALNDVVLIRKDLMATASSTCHLGALGVLSALSRLGAIRVSHLAEYMQVDVSVASRQLAQLESAGYVGRHRDPNDGRAHLVFVTEAGQRELDGVRASVASRFEAALDGWTGEELTLLTAQLDRLRGDLERARPTRNSGHLDQTTHGTGVKALS</sequence>
<keyword evidence="7" id="KW-1185">Reference proteome</keyword>
<dbReference type="InterPro" id="IPR052526">
    <property type="entry name" value="HTH-type_Bedaq_tolerance"/>
</dbReference>
<name>A0A927RLN1_9ACTN</name>
<dbReference type="GO" id="GO:0003677">
    <property type="term" value="F:DNA binding"/>
    <property type="evidence" value="ECO:0007669"/>
    <property type="project" value="UniProtKB-KW"/>
</dbReference>
<evidence type="ECO:0000259" key="5">
    <source>
        <dbReference type="PROSITE" id="PS50995"/>
    </source>
</evidence>
<dbReference type="PANTHER" id="PTHR39515">
    <property type="entry name" value="CONSERVED PROTEIN"/>
    <property type="match status" value="1"/>
</dbReference>
<accession>A0A927RLN1</accession>
<feature type="compositionally biased region" description="Polar residues" evidence="4">
    <location>
        <begin position="144"/>
        <end position="156"/>
    </location>
</feature>
<dbReference type="PROSITE" id="PS50995">
    <property type="entry name" value="HTH_MARR_2"/>
    <property type="match status" value="1"/>
</dbReference>
<dbReference type="Proteomes" id="UP000638648">
    <property type="component" value="Unassembled WGS sequence"/>
</dbReference>
<dbReference type="PANTHER" id="PTHR39515:SF2">
    <property type="entry name" value="HTH-TYPE TRANSCRIPTIONAL REGULATOR RV0880"/>
    <property type="match status" value="1"/>
</dbReference>
<dbReference type="Pfam" id="PF01047">
    <property type="entry name" value="MarR"/>
    <property type="match status" value="1"/>
</dbReference>
<dbReference type="SMART" id="SM00347">
    <property type="entry name" value="HTH_MARR"/>
    <property type="match status" value="1"/>
</dbReference>
<comment type="caution">
    <text evidence="6">The sequence shown here is derived from an EMBL/GenBank/DDBJ whole genome shotgun (WGS) entry which is preliminary data.</text>
</comment>
<dbReference type="InterPro" id="IPR000835">
    <property type="entry name" value="HTH_MarR-typ"/>
</dbReference>
<feature type="domain" description="HTH marR-type" evidence="5">
    <location>
        <begin position="1"/>
        <end position="136"/>
    </location>
</feature>
<reference evidence="6" key="1">
    <citation type="submission" date="2020-10" db="EMBL/GenBank/DDBJ databases">
        <title>Sequencing the genomes of 1000 actinobacteria strains.</title>
        <authorList>
            <person name="Klenk H.-P."/>
        </authorList>
    </citation>
    <scope>NUCLEOTIDE SEQUENCE</scope>
    <source>
        <strain evidence="6">DSM 45354</strain>
    </source>
</reference>
<keyword evidence="3" id="KW-0804">Transcription</keyword>
<protein>
    <submittedName>
        <fullName evidence="6">DNA-binding MarR family transcriptional regulator</fullName>
    </submittedName>
</protein>
<dbReference type="EMBL" id="JADBEM010000001">
    <property type="protein sequence ID" value="MBE1609376.1"/>
    <property type="molecule type" value="Genomic_DNA"/>
</dbReference>
<dbReference type="PROSITE" id="PS01117">
    <property type="entry name" value="HTH_MARR_1"/>
    <property type="match status" value="1"/>
</dbReference>
<feature type="region of interest" description="Disordered" evidence="4">
    <location>
        <begin position="140"/>
        <end position="163"/>
    </location>
</feature>
<dbReference type="SUPFAM" id="SSF46785">
    <property type="entry name" value="Winged helix' DNA-binding domain"/>
    <property type="match status" value="1"/>
</dbReference>
<dbReference type="InterPro" id="IPR036390">
    <property type="entry name" value="WH_DNA-bd_sf"/>
</dbReference>
<evidence type="ECO:0000256" key="1">
    <source>
        <dbReference type="ARBA" id="ARBA00023015"/>
    </source>
</evidence>
<dbReference type="PRINTS" id="PR00598">
    <property type="entry name" value="HTHMARR"/>
</dbReference>
<evidence type="ECO:0000256" key="2">
    <source>
        <dbReference type="ARBA" id="ARBA00023125"/>
    </source>
</evidence>
<keyword evidence="1" id="KW-0805">Transcription regulation</keyword>
<gene>
    <name evidence="6" type="ORF">HEB94_006224</name>
</gene>
<evidence type="ECO:0000256" key="4">
    <source>
        <dbReference type="SAM" id="MobiDB-lite"/>
    </source>
</evidence>
<dbReference type="RefSeq" id="WP_192752960.1">
    <property type="nucleotide sequence ID" value="NZ_BAABJL010000214.1"/>
</dbReference>
<evidence type="ECO:0000256" key="3">
    <source>
        <dbReference type="ARBA" id="ARBA00023163"/>
    </source>
</evidence>
<dbReference type="GO" id="GO:0003700">
    <property type="term" value="F:DNA-binding transcription factor activity"/>
    <property type="evidence" value="ECO:0007669"/>
    <property type="project" value="InterPro"/>
</dbReference>
<dbReference type="AlphaFoldDB" id="A0A927RLN1"/>
<dbReference type="InterPro" id="IPR023187">
    <property type="entry name" value="Tscrpt_reg_MarR-type_CS"/>
</dbReference>
<keyword evidence="2 6" id="KW-0238">DNA-binding</keyword>
<organism evidence="6 7">
    <name type="scientific">Actinopolymorpha pittospori</name>
    <dbReference type="NCBI Taxonomy" id="648752"/>
    <lineage>
        <taxon>Bacteria</taxon>
        <taxon>Bacillati</taxon>
        <taxon>Actinomycetota</taxon>
        <taxon>Actinomycetes</taxon>
        <taxon>Propionibacteriales</taxon>
        <taxon>Actinopolymorphaceae</taxon>
        <taxon>Actinopolymorpha</taxon>
    </lineage>
</organism>